<name>G5H5H0_9BACT</name>
<sequence length="299" mass="32360">MTSEKIKGLVAATVTPMKANGEVNLPALDSYVKHLEKQGLAGVFVNGTTGEGLLMTSDERKAVAEAWMAYKDKFKVMVHVGGTSYAAAVDLARHAEKIGADAISAMGPCFLPPSRAEELVAFNKIVAAAAPGTPFYYYHIPGTSHVNVSMLDFLKLGEKEIPTLRGIKYTTYDSMTMQECIAYRGGYYDILHGHDETILTGLMLGATGGVGTSYSVTGELYNKLLDTFWAGDLAGAVKLQEKAVEFIRVLIKYENSVVGIKAILQVMGVDCGPVRLPMRNLTPDRMKALEADLRAIGWI</sequence>
<dbReference type="GO" id="GO:0005737">
    <property type="term" value="C:cytoplasm"/>
    <property type="evidence" value="ECO:0007669"/>
    <property type="project" value="UniProtKB-SubCell"/>
</dbReference>
<keyword evidence="3 6" id="KW-0456">Lyase</keyword>
<evidence type="ECO:0008006" key="11">
    <source>
        <dbReference type="Google" id="ProtNLM"/>
    </source>
</evidence>
<dbReference type="SMART" id="SM01130">
    <property type="entry name" value="DHDPS"/>
    <property type="match status" value="1"/>
</dbReference>
<feature type="active site" description="Schiff-base intermediate with substrate" evidence="7">
    <location>
        <position position="168"/>
    </location>
</feature>
<dbReference type="HOGENOM" id="CLU_049343_6_1_10"/>
<dbReference type="GO" id="GO:0016829">
    <property type="term" value="F:lyase activity"/>
    <property type="evidence" value="ECO:0007669"/>
    <property type="project" value="UniProtKB-KW"/>
</dbReference>
<dbReference type="Proteomes" id="UP000006008">
    <property type="component" value="Unassembled WGS sequence"/>
</dbReference>
<dbReference type="InterPro" id="IPR020624">
    <property type="entry name" value="Schiff_base-form_aldolases_CS"/>
</dbReference>
<comment type="similarity">
    <text evidence="6">Belongs to the DapA family.</text>
</comment>
<feature type="active site" description="Proton donor/acceptor" evidence="7">
    <location>
        <position position="138"/>
    </location>
</feature>
<organism evidence="9 10">
    <name type="scientific">Alistipes indistinctus YIT 12060</name>
    <dbReference type="NCBI Taxonomy" id="742725"/>
    <lineage>
        <taxon>Bacteria</taxon>
        <taxon>Pseudomonadati</taxon>
        <taxon>Bacteroidota</taxon>
        <taxon>Bacteroidia</taxon>
        <taxon>Bacteroidales</taxon>
        <taxon>Rikenellaceae</taxon>
        <taxon>Alistipes</taxon>
    </lineage>
</organism>
<proteinExistence type="inferred from homology"/>
<dbReference type="eggNOG" id="COG0329">
    <property type="taxonomic scope" value="Bacteria"/>
</dbReference>
<evidence type="ECO:0000256" key="2">
    <source>
        <dbReference type="ARBA" id="ARBA00022490"/>
    </source>
</evidence>
<comment type="subcellular location">
    <subcellularLocation>
        <location evidence="1">Cytoplasm</location>
    </subcellularLocation>
</comment>
<evidence type="ECO:0000256" key="3">
    <source>
        <dbReference type="ARBA" id="ARBA00023239"/>
    </source>
</evidence>
<dbReference type="STRING" id="742725.HMPREF9450_00180"/>
<evidence type="ECO:0000256" key="6">
    <source>
        <dbReference type="PIRNR" id="PIRNR001365"/>
    </source>
</evidence>
<dbReference type="InterPro" id="IPR013785">
    <property type="entry name" value="Aldolase_TIM"/>
</dbReference>
<dbReference type="SUPFAM" id="SSF51569">
    <property type="entry name" value="Aldolase"/>
    <property type="match status" value="1"/>
</dbReference>
<gene>
    <name evidence="9" type="ORF">HMPREF9450_00180</name>
</gene>
<dbReference type="PANTHER" id="PTHR12128">
    <property type="entry name" value="DIHYDRODIPICOLINATE SYNTHASE"/>
    <property type="match status" value="1"/>
</dbReference>
<dbReference type="PANTHER" id="PTHR12128:SF21">
    <property type="entry name" value="N-ACETYLNEURAMINATE LYASE"/>
    <property type="match status" value="1"/>
</dbReference>
<feature type="binding site" evidence="8">
    <location>
        <position position="49"/>
    </location>
    <ligand>
        <name>pyruvate</name>
        <dbReference type="ChEBI" id="CHEBI:15361"/>
    </ligand>
</feature>
<keyword evidence="4" id="KW-0704">Schiff base</keyword>
<keyword evidence="10" id="KW-1185">Reference proteome</keyword>
<dbReference type="EMBL" id="ADLD01000003">
    <property type="protein sequence ID" value="EHB93409.1"/>
    <property type="molecule type" value="Genomic_DNA"/>
</dbReference>
<comment type="caution">
    <text evidence="9">The sequence shown here is derived from an EMBL/GenBank/DDBJ whole genome shotgun (WGS) entry which is preliminary data.</text>
</comment>
<dbReference type="PRINTS" id="PR00146">
    <property type="entry name" value="DHPICSNTHASE"/>
</dbReference>
<dbReference type="Gene3D" id="3.20.20.70">
    <property type="entry name" value="Aldolase class I"/>
    <property type="match status" value="1"/>
</dbReference>
<dbReference type="RefSeq" id="WP_009132986.1">
    <property type="nucleotide sequence ID" value="NZ_CP102250.1"/>
</dbReference>
<protein>
    <recommendedName>
        <fullName evidence="11">N-acetylneuraminate lyase</fullName>
    </recommendedName>
</protein>
<dbReference type="OrthoDB" id="9778880at2"/>
<dbReference type="GeneID" id="92816605"/>
<evidence type="ECO:0000256" key="5">
    <source>
        <dbReference type="ARBA" id="ARBA00023277"/>
    </source>
</evidence>
<keyword evidence="2" id="KW-0963">Cytoplasm</keyword>
<accession>G5H5H0</accession>
<evidence type="ECO:0000313" key="9">
    <source>
        <dbReference type="EMBL" id="EHB93409.1"/>
    </source>
</evidence>
<evidence type="ECO:0000256" key="1">
    <source>
        <dbReference type="ARBA" id="ARBA00004496"/>
    </source>
</evidence>
<feature type="binding site" evidence="8">
    <location>
        <position position="210"/>
    </location>
    <ligand>
        <name>pyruvate</name>
        <dbReference type="ChEBI" id="CHEBI:15361"/>
    </ligand>
</feature>
<evidence type="ECO:0000256" key="7">
    <source>
        <dbReference type="PIRSR" id="PIRSR001365-1"/>
    </source>
</evidence>
<dbReference type="PATRIC" id="fig|742725.3.peg.203"/>
<dbReference type="Pfam" id="PF00701">
    <property type="entry name" value="DHDPS"/>
    <property type="match status" value="1"/>
</dbReference>
<evidence type="ECO:0000256" key="8">
    <source>
        <dbReference type="PIRSR" id="PIRSR001365-2"/>
    </source>
</evidence>
<reference evidence="9 10" key="1">
    <citation type="submission" date="2011-08" db="EMBL/GenBank/DDBJ databases">
        <title>The Genome Sequence of Alistipes indistinctus YIT 12060.</title>
        <authorList>
            <consortium name="The Broad Institute Genome Sequencing Platform"/>
            <person name="Earl A."/>
            <person name="Ward D."/>
            <person name="Feldgarden M."/>
            <person name="Gevers D."/>
            <person name="Morotomi M."/>
            <person name="Young S.K."/>
            <person name="Zeng Q."/>
            <person name="Gargeya S."/>
            <person name="Fitzgerald M."/>
            <person name="Haas B."/>
            <person name="Abouelleil A."/>
            <person name="Alvarado L."/>
            <person name="Arachchi H.M."/>
            <person name="Berlin A."/>
            <person name="Brown A."/>
            <person name="Chapman S.B."/>
            <person name="Chen Z."/>
            <person name="Dunbar C."/>
            <person name="Freedman E."/>
            <person name="Gearin G."/>
            <person name="Gellesch M."/>
            <person name="Goldberg J."/>
            <person name="Griggs A."/>
            <person name="Gujja S."/>
            <person name="Heiman D."/>
            <person name="Howarth C."/>
            <person name="Larson L."/>
            <person name="Lui A."/>
            <person name="MacDonald P.J.P."/>
            <person name="Montmayeur A."/>
            <person name="Murphy C."/>
            <person name="Neiman D."/>
            <person name="Pearson M."/>
            <person name="Priest M."/>
            <person name="Roberts A."/>
            <person name="Saif S."/>
            <person name="Shea T."/>
            <person name="Shenoy N."/>
            <person name="Sisk P."/>
            <person name="Stolte C."/>
            <person name="Sykes S."/>
            <person name="Wortman J."/>
            <person name="Nusbaum C."/>
            <person name="Birren B."/>
        </authorList>
    </citation>
    <scope>NUCLEOTIDE SEQUENCE [LARGE SCALE GENOMIC DNA]</scope>
    <source>
        <strain evidence="9 10">YIT 12060</strain>
    </source>
</reference>
<evidence type="ECO:0000313" key="10">
    <source>
        <dbReference type="Proteomes" id="UP000006008"/>
    </source>
</evidence>
<keyword evidence="5" id="KW-0119">Carbohydrate metabolism</keyword>
<dbReference type="InterPro" id="IPR002220">
    <property type="entry name" value="DapA-like"/>
</dbReference>
<evidence type="ECO:0000256" key="4">
    <source>
        <dbReference type="ARBA" id="ARBA00023270"/>
    </source>
</evidence>
<dbReference type="PROSITE" id="PS00665">
    <property type="entry name" value="DHDPS_1"/>
    <property type="match status" value="1"/>
</dbReference>
<dbReference type="AlphaFoldDB" id="G5H5H0"/>
<dbReference type="PIRSF" id="PIRSF001365">
    <property type="entry name" value="DHDPS"/>
    <property type="match status" value="1"/>
</dbReference>